<sequence>MVSLKLFLVSLLAGTAVAQRPRPTTTQRPTTIQPVRPGATQSLYGQWAYCKNSNQWYSQCVASGGAADPVPGSGAEIRTLTTVFSVGGTQISTQITYLAPKPTPTTTPSVVTLTLVPDEPCDDEYYC</sequence>
<reference evidence="2" key="1">
    <citation type="journal article" date="2023" name="Mol. Phylogenet. Evol.">
        <title>Genome-scale phylogeny and comparative genomics of the fungal order Sordariales.</title>
        <authorList>
            <person name="Hensen N."/>
            <person name="Bonometti L."/>
            <person name="Westerberg I."/>
            <person name="Brannstrom I.O."/>
            <person name="Guillou S."/>
            <person name="Cros-Aarteil S."/>
            <person name="Calhoun S."/>
            <person name="Haridas S."/>
            <person name="Kuo A."/>
            <person name="Mondo S."/>
            <person name="Pangilinan J."/>
            <person name="Riley R."/>
            <person name="LaButti K."/>
            <person name="Andreopoulos B."/>
            <person name="Lipzen A."/>
            <person name="Chen C."/>
            <person name="Yan M."/>
            <person name="Daum C."/>
            <person name="Ng V."/>
            <person name="Clum A."/>
            <person name="Steindorff A."/>
            <person name="Ohm R.A."/>
            <person name="Martin F."/>
            <person name="Silar P."/>
            <person name="Natvig D.O."/>
            <person name="Lalanne C."/>
            <person name="Gautier V."/>
            <person name="Ament-Velasquez S.L."/>
            <person name="Kruys A."/>
            <person name="Hutchinson M.I."/>
            <person name="Powell A.J."/>
            <person name="Barry K."/>
            <person name="Miller A.N."/>
            <person name="Grigoriev I.V."/>
            <person name="Debuchy R."/>
            <person name="Gladieux P."/>
            <person name="Hiltunen Thoren M."/>
            <person name="Johannesson H."/>
        </authorList>
    </citation>
    <scope>NUCLEOTIDE SEQUENCE</scope>
    <source>
        <strain evidence="2">CBS 118394</strain>
    </source>
</reference>
<reference evidence="2" key="2">
    <citation type="submission" date="2023-06" db="EMBL/GenBank/DDBJ databases">
        <authorList>
            <consortium name="Lawrence Berkeley National Laboratory"/>
            <person name="Haridas S."/>
            <person name="Hensen N."/>
            <person name="Bonometti L."/>
            <person name="Westerberg I."/>
            <person name="Brannstrom I.O."/>
            <person name="Guillou S."/>
            <person name="Cros-Aarteil S."/>
            <person name="Calhoun S."/>
            <person name="Kuo A."/>
            <person name="Mondo S."/>
            <person name="Pangilinan J."/>
            <person name="Riley R."/>
            <person name="Labutti K."/>
            <person name="Andreopoulos B."/>
            <person name="Lipzen A."/>
            <person name="Chen C."/>
            <person name="Yanf M."/>
            <person name="Daum C."/>
            <person name="Ng V."/>
            <person name="Clum A."/>
            <person name="Steindorff A."/>
            <person name="Ohm R."/>
            <person name="Martin F."/>
            <person name="Silar P."/>
            <person name="Natvig D."/>
            <person name="Lalanne C."/>
            <person name="Gautier V."/>
            <person name="Ament-Velasquez S.L."/>
            <person name="Kruys A."/>
            <person name="Hutchinson M.I."/>
            <person name="Powell A.J."/>
            <person name="Barry K."/>
            <person name="Miller A.N."/>
            <person name="Grigoriev I.V."/>
            <person name="Debuchy R."/>
            <person name="Gladieux P."/>
            <person name="Thoren M.H."/>
            <person name="Johannesson H."/>
        </authorList>
    </citation>
    <scope>NUCLEOTIDE SEQUENCE</scope>
    <source>
        <strain evidence="2">CBS 118394</strain>
    </source>
</reference>
<dbReference type="Proteomes" id="UP001283341">
    <property type="component" value="Unassembled WGS sequence"/>
</dbReference>
<organism evidence="2 3">
    <name type="scientific">Apodospora peruviana</name>
    <dbReference type="NCBI Taxonomy" id="516989"/>
    <lineage>
        <taxon>Eukaryota</taxon>
        <taxon>Fungi</taxon>
        <taxon>Dikarya</taxon>
        <taxon>Ascomycota</taxon>
        <taxon>Pezizomycotina</taxon>
        <taxon>Sordariomycetes</taxon>
        <taxon>Sordariomycetidae</taxon>
        <taxon>Sordariales</taxon>
        <taxon>Lasiosphaeriaceae</taxon>
        <taxon>Apodospora</taxon>
    </lineage>
</organism>
<keyword evidence="3" id="KW-1185">Reference proteome</keyword>
<evidence type="ECO:0000256" key="1">
    <source>
        <dbReference type="SAM" id="SignalP"/>
    </source>
</evidence>
<gene>
    <name evidence="2" type="ORF">B0H66DRAFT_618214</name>
</gene>
<dbReference type="AlphaFoldDB" id="A0AAE0IL14"/>
<evidence type="ECO:0000313" key="2">
    <source>
        <dbReference type="EMBL" id="KAK3326873.1"/>
    </source>
</evidence>
<evidence type="ECO:0000313" key="3">
    <source>
        <dbReference type="Proteomes" id="UP001283341"/>
    </source>
</evidence>
<feature type="signal peptide" evidence="1">
    <location>
        <begin position="1"/>
        <end position="18"/>
    </location>
</feature>
<accession>A0AAE0IL14</accession>
<feature type="chain" id="PRO_5042171411" evidence="1">
    <location>
        <begin position="19"/>
        <end position="127"/>
    </location>
</feature>
<comment type="caution">
    <text evidence="2">The sequence shown here is derived from an EMBL/GenBank/DDBJ whole genome shotgun (WGS) entry which is preliminary data.</text>
</comment>
<name>A0AAE0IL14_9PEZI</name>
<protein>
    <submittedName>
        <fullName evidence="2">Uncharacterized protein</fullName>
    </submittedName>
</protein>
<dbReference type="EMBL" id="JAUEDM010000002">
    <property type="protein sequence ID" value="KAK3326873.1"/>
    <property type="molecule type" value="Genomic_DNA"/>
</dbReference>
<keyword evidence="1" id="KW-0732">Signal</keyword>
<proteinExistence type="predicted"/>